<dbReference type="GO" id="GO:0006271">
    <property type="term" value="P:DNA strand elongation involved in DNA replication"/>
    <property type="evidence" value="ECO:0007669"/>
    <property type="project" value="TreeGrafter"/>
</dbReference>
<dbReference type="Gene3D" id="3.70.10.10">
    <property type="match status" value="1"/>
</dbReference>
<evidence type="ECO:0000256" key="6">
    <source>
        <dbReference type="ARBA" id="ARBA00022679"/>
    </source>
</evidence>
<dbReference type="InterPro" id="IPR022635">
    <property type="entry name" value="DNA_polIII_beta_C"/>
</dbReference>
<comment type="subcellular location">
    <subcellularLocation>
        <location evidence="2 11">Cytoplasm</location>
    </subcellularLocation>
</comment>
<evidence type="ECO:0000259" key="13">
    <source>
        <dbReference type="Pfam" id="PF02767"/>
    </source>
</evidence>
<keyword evidence="16" id="KW-1185">Reference proteome</keyword>
<dbReference type="InterPro" id="IPR001001">
    <property type="entry name" value="DNA_polIII_beta"/>
</dbReference>
<evidence type="ECO:0000256" key="4">
    <source>
        <dbReference type="ARBA" id="ARBA00011400"/>
    </source>
</evidence>
<dbReference type="KEGG" id="pml:ATP_00194"/>
<keyword evidence="10" id="KW-0238">DNA-binding</keyword>
<evidence type="ECO:0000256" key="2">
    <source>
        <dbReference type="ARBA" id="ARBA00004496"/>
    </source>
</evidence>
<dbReference type="Pfam" id="PF02768">
    <property type="entry name" value="DNA_pol3_beta_3"/>
    <property type="match status" value="1"/>
</dbReference>
<dbReference type="HOGENOM" id="CLU_038149_2_0_14"/>
<name>B3R0L7_PHYMT</name>
<comment type="similarity">
    <text evidence="3 11">Belongs to the beta sliding clamp family.</text>
</comment>
<evidence type="ECO:0000256" key="3">
    <source>
        <dbReference type="ARBA" id="ARBA00010752"/>
    </source>
</evidence>
<dbReference type="GO" id="GO:0009360">
    <property type="term" value="C:DNA polymerase III complex"/>
    <property type="evidence" value="ECO:0007669"/>
    <property type="project" value="InterPro"/>
</dbReference>
<feature type="domain" description="DNA polymerase III beta sliding clamp N-terminal" evidence="12">
    <location>
        <begin position="1"/>
        <end position="121"/>
    </location>
</feature>
<organism evidence="16">
    <name type="scientific">Phytoplasma mali (strain AT)</name>
    <dbReference type="NCBI Taxonomy" id="482235"/>
    <lineage>
        <taxon>Bacteria</taxon>
        <taxon>Bacillati</taxon>
        <taxon>Mycoplasmatota</taxon>
        <taxon>Mollicutes</taxon>
        <taxon>Acholeplasmatales</taxon>
        <taxon>Acholeplasmataceae</taxon>
        <taxon>Candidatus Phytoplasma</taxon>
        <taxon>16SrX (Apple proliferation group)</taxon>
    </lineage>
</organism>
<evidence type="ECO:0000259" key="14">
    <source>
        <dbReference type="Pfam" id="PF02768"/>
    </source>
</evidence>
<dbReference type="GO" id="GO:0003677">
    <property type="term" value="F:DNA binding"/>
    <property type="evidence" value="ECO:0007669"/>
    <property type="project" value="UniProtKB-UniRule"/>
</dbReference>
<dbReference type="InterPro" id="IPR022634">
    <property type="entry name" value="DNA_polIII_beta_N"/>
</dbReference>
<sequence>MHFKIKKEIFLEQLLKIQKIIPHKTFFPIFLGIKIKIKKDFLILESTDGNASIKIKIKNESLKIQEEGSLLISGKYFIEIIKKINSDFIEMKKNENNSLTIKTELLEYKLKLMNLNYFPKINFFLEFKEKIEIKGNIFKKIIKEIKISAAKDEKKSILTGINFIYQKPFLKVLSTDYFRLSQKKIKLDFNYKNFNIVIHYKILEELSKILEYYEDDNLQIYFNSKKMFLKANDLFFQTTLLEGEFPKTQEILENNFIYKIKLNKEKLIKTLERVSFISNKDINDVSVVKLTIKKEKKIEISSYNDEIGNIVEEILPLENILFKEIEISFNAKYLEDILKVFLVKEIIISFQSAFKPFIVTSFEDKTSLHLILPLLN</sequence>
<evidence type="ECO:0000256" key="8">
    <source>
        <dbReference type="ARBA" id="ARBA00022705"/>
    </source>
</evidence>
<gene>
    <name evidence="15" type="primary">dnaN</name>
    <name evidence="15" type="ordered locus">ATP_00194</name>
</gene>
<feature type="domain" description="DNA polymerase III beta sliding clamp C-terminal" evidence="14">
    <location>
        <begin position="254"/>
        <end position="374"/>
    </location>
</feature>
<evidence type="ECO:0000256" key="1">
    <source>
        <dbReference type="ARBA" id="ARBA00002266"/>
    </source>
</evidence>
<protein>
    <recommendedName>
        <fullName evidence="11">Beta sliding clamp</fullName>
    </recommendedName>
</protein>
<evidence type="ECO:0000256" key="10">
    <source>
        <dbReference type="ARBA" id="ARBA00023125"/>
    </source>
</evidence>
<evidence type="ECO:0000313" key="15">
    <source>
        <dbReference type="EMBL" id="CAP18381.1"/>
    </source>
</evidence>
<evidence type="ECO:0000256" key="9">
    <source>
        <dbReference type="ARBA" id="ARBA00022932"/>
    </source>
</evidence>
<dbReference type="eggNOG" id="COG0592">
    <property type="taxonomic scope" value="Bacteria"/>
</dbReference>
<comment type="function">
    <text evidence="1 11">Confers DNA tethering and processivity to DNA polymerases and other proteins. Acts as a clamp, forming a ring around DNA (a reaction catalyzed by the clamp-loading complex) which diffuses in an ATP-independent manner freely and bidirectionally along dsDNA. Initially characterized for its ability to contact the catalytic subunit of DNA polymerase III (Pol III), a complex, multichain enzyme responsible for most of the replicative synthesis in bacteria; Pol III exhibits 3'-5' exonuclease proofreading activity. The beta chain is required for initiation of replication as well as for processivity of DNA replication.</text>
</comment>
<dbReference type="GO" id="GO:0005737">
    <property type="term" value="C:cytoplasm"/>
    <property type="evidence" value="ECO:0007669"/>
    <property type="project" value="UniProtKB-SubCell"/>
</dbReference>
<evidence type="ECO:0000259" key="12">
    <source>
        <dbReference type="Pfam" id="PF00712"/>
    </source>
</evidence>
<keyword evidence="7 11" id="KW-0548">Nucleotidyltransferase</keyword>
<dbReference type="PIRSF" id="PIRSF000804">
    <property type="entry name" value="DNA_pol_III_b"/>
    <property type="match status" value="1"/>
</dbReference>
<accession>B3R0L7</accession>
<dbReference type="SUPFAM" id="SSF55979">
    <property type="entry name" value="DNA clamp"/>
    <property type="match status" value="3"/>
</dbReference>
<dbReference type="EMBL" id="CU469464">
    <property type="protein sequence ID" value="CAP18381.1"/>
    <property type="molecule type" value="Genomic_DNA"/>
</dbReference>
<reference evidence="15 16" key="1">
    <citation type="journal article" date="2008" name="BMC Genomics">
        <title>The linear chromosome of the plant-pathogenic mycoplasma 'Candidatus Phytoplasma mali'.</title>
        <authorList>
            <person name="Kube M."/>
            <person name="Schneider B."/>
            <person name="Kuhl H."/>
            <person name="Dandekar T."/>
            <person name="Heitmann K."/>
            <person name="Migdoll A.M."/>
            <person name="Reinhardt R."/>
            <person name="Seemueller E."/>
        </authorList>
    </citation>
    <scope>NUCLEOTIDE SEQUENCE [LARGE SCALE GENOMIC DNA]</scope>
    <source>
        <strain evidence="15 16">AT</strain>
    </source>
</reference>
<keyword evidence="5 11" id="KW-0963">Cytoplasm</keyword>
<dbReference type="Gene3D" id="3.10.150.10">
    <property type="entry name" value="DNA Polymerase III, subunit A, domain 2"/>
    <property type="match status" value="1"/>
</dbReference>
<dbReference type="Proteomes" id="UP000002020">
    <property type="component" value="Chromosome"/>
</dbReference>
<keyword evidence="6 11" id="KW-0808">Transferase</keyword>
<dbReference type="NCBIfam" id="TIGR00663">
    <property type="entry name" value="dnan"/>
    <property type="match status" value="1"/>
</dbReference>
<dbReference type="GO" id="GO:0008408">
    <property type="term" value="F:3'-5' exonuclease activity"/>
    <property type="evidence" value="ECO:0007669"/>
    <property type="project" value="InterPro"/>
</dbReference>
<dbReference type="GO" id="GO:0003887">
    <property type="term" value="F:DNA-directed DNA polymerase activity"/>
    <property type="evidence" value="ECO:0007669"/>
    <property type="project" value="UniProtKB-UniRule"/>
</dbReference>
<proteinExistence type="inferred from homology"/>
<evidence type="ECO:0000313" key="16">
    <source>
        <dbReference type="Proteomes" id="UP000002020"/>
    </source>
</evidence>
<dbReference type="Pfam" id="PF00712">
    <property type="entry name" value="DNA_pol3_beta"/>
    <property type="match status" value="1"/>
</dbReference>
<dbReference type="PANTHER" id="PTHR30478">
    <property type="entry name" value="DNA POLYMERASE III SUBUNIT BETA"/>
    <property type="match status" value="1"/>
</dbReference>
<dbReference type="InterPro" id="IPR022637">
    <property type="entry name" value="DNA_polIII_beta_cen"/>
</dbReference>
<comment type="subunit">
    <text evidence="4">Forms a ring-shaped head-to-tail homodimer around DNA which binds and tethers DNA polymerases and other proteins to the DNA. The DNA replisome complex has a single clamp-loading complex (3 tau and 1 each of delta, delta', psi and chi subunits) which binds 3 Pol III cores (1 core on the leading strand and 2 on the lagging strand) each with a beta sliding clamp dimer. Additional proteins in the replisome are other copies of gamma, psi and chi, Ssb, DNA helicase and RNA primase.</text>
</comment>
<evidence type="ECO:0000256" key="5">
    <source>
        <dbReference type="ARBA" id="ARBA00022490"/>
    </source>
</evidence>
<keyword evidence="9 11" id="KW-0239">DNA-directed DNA polymerase</keyword>
<dbReference type="CDD" id="cd00140">
    <property type="entry name" value="beta_clamp"/>
    <property type="match status" value="1"/>
</dbReference>
<evidence type="ECO:0000256" key="7">
    <source>
        <dbReference type="ARBA" id="ARBA00022695"/>
    </source>
</evidence>
<dbReference type="SMART" id="SM00480">
    <property type="entry name" value="POL3Bc"/>
    <property type="match status" value="1"/>
</dbReference>
<dbReference type="AlphaFoldDB" id="B3R0L7"/>
<feature type="domain" description="DNA polymerase III beta sliding clamp central" evidence="13">
    <location>
        <begin position="133"/>
        <end position="247"/>
    </location>
</feature>
<keyword evidence="8 11" id="KW-0235">DNA replication</keyword>
<dbReference type="Pfam" id="PF02767">
    <property type="entry name" value="DNA_pol3_beta_2"/>
    <property type="match status" value="1"/>
</dbReference>
<evidence type="ECO:0000256" key="11">
    <source>
        <dbReference type="PIRNR" id="PIRNR000804"/>
    </source>
</evidence>
<dbReference type="STRING" id="37692.ATP_00194"/>
<dbReference type="InterPro" id="IPR046938">
    <property type="entry name" value="DNA_clamp_sf"/>
</dbReference>
<dbReference type="PANTHER" id="PTHR30478:SF0">
    <property type="entry name" value="BETA SLIDING CLAMP"/>
    <property type="match status" value="1"/>
</dbReference>